<accession>A0A937XD10</accession>
<feature type="compositionally biased region" description="Low complexity" evidence="4">
    <location>
        <begin position="152"/>
        <end position="181"/>
    </location>
</feature>
<evidence type="ECO:0000256" key="4">
    <source>
        <dbReference type="SAM" id="MobiDB-lite"/>
    </source>
</evidence>
<keyword evidence="1" id="KW-0677">Repeat</keyword>
<dbReference type="PROSITE" id="PS50293">
    <property type="entry name" value="TPR_REGION"/>
    <property type="match status" value="1"/>
</dbReference>
<feature type="repeat" description="TPR" evidence="3">
    <location>
        <begin position="32"/>
        <end position="65"/>
    </location>
</feature>
<evidence type="ECO:0000256" key="1">
    <source>
        <dbReference type="ARBA" id="ARBA00022737"/>
    </source>
</evidence>
<gene>
    <name evidence="6" type="ORF">FJY68_03660</name>
</gene>
<evidence type="ECO:0000256" key="2">
    <source>
        <dbReference type="ARBA" id="ARBA00022803"/>
    </source>
</evidence>
<dbReference type="InterPro" id="IPR051685">
    <property type="entry name" value="Ycf3/AcsC/BcsC/TPR_MFPF"/>
</dbReference>
<dbReference type="SMART" id="SM00028">
    <property type="entry name" value="TPR"/>
    <property type="match status" value="3"/>
</dbReference>
<keyword evidence="2 3" id="KW-0802">TPR repeat</keyword>
<feature type="compositionally biased region" description="Basic and acidic residues" evidence="4">
    <location>
        <begin position="195"/>
        <end position="205"/>
    </location>
</feature>
<dbReference type="EMBL" id="VGIR01000014">
    <property type="protein sequence ID" value="MBM3330932.1"/>
    <property type="molecule type" value="Genomic_DNA"/>
</dbReference>
<keyword evidence="5" id="KW-0732">Signal</keyword>
<reference evidence="6" key="1">
    <citation type="submission" date="2019-03" db="EMBL/GenBank/DDBJ databases">
        <title>Lake Tanganyika Metagenome-Assembled Genomes (MAGs).</title>
        <authorList>
            <person name="Tran P."/>
        </authorList>
    </citation>
    <scope>NUCLEOTIDE SEQUENCE</scope>
    <source>
        <strain evidence="6">K_DeepCast_150m_m2_040</strain>
    </source>
</reference>
<dbReference type="Pfam" id="PF13432">
    <property type="entry name" value="TPR_16"/>
    <property type="match status" value="1"/>
</dbReference>
<dbReference type="PANTHER" id="PTHR44943:SF8">
    <property type="entry name" value="TPR REPEAT-CONTAINING PROTEIN MJ0263"/>
    <property type="match status" value="1"/>
</dbReference>
<dbReference type="Gene3D" id="1.25.40.10">
    <property type="entry name" value="Tetratricopeptide repeat domain"/>
    <property type="match status" value="1"/>
</dbReference>
<name>A0A937XD10_UNCW3</name>
<dbReference type="SUPFAM" id="SSF48452">
    <property type="entry name" value="TPR-like"/>
    <property type="match status" value="1"/>
</dbReference>
<feature type="repeat" description="TPR" evidence="3">
    <location>
        <begin position="102"/>
        <end position="135"/>
    </location>
</feature>
<feature type="chain" id="PRO_5037749542" evidence="5">
    <location>
        <begin position="30"/>
        <end position="219"/>
    </location>
</feature>
<dbReference type="InterPro" id="IPR019734">
    <property type="entry name" value="TPR_rpt"/>
</dbReference>
<feature type="region of interest" description="Disordered" evidence="4">
    <location>
        <begin position="148"/>
        <end position="219"/>
    </location>
</feature>
<dbReference type="Proteomes" id="UP000779900">
    <property type="component" value="Unassembled WGS sequence"/>
</dbReference>
<dbReference type="PROSITE" id="PS50005">
    <property type="entry name" value="TPR"/>
    <property type="match status" value="2"/>
</dbReference>
<sequence>MQNSRCKMKQHRPRLLVVGTLSLALAAHAADVGGLMRQGNGLYARGKYDEALSRYQMAEVLEPDATAIHFNLGNALFRLGRYEEAARELELVMIDKKPARRANAMYNIGNVAFKAGQLDPAIKAFAGALVINPNDKQAKQNLEFCLKKKQEQQSQPDSSKQNQQQQQQQQQRQQQQPQPQQGMDKSQAERIVQAVEDKEKEEQKKQRQAGGKRQVEQDW</sequence>
<dbReference type="InterPro" id="IPR013105">
    <property type="entry name" value="TPR_2"/>
</dbReference>
<dbReference type="AlphaFoldDB" id="A0A937XD10"/>
<dbReference type="PANTHER" id="PTHR44943">
    <property type="entry name" value="CELLULOSE SYNTHASE OPERON PROTEIN C"/>
    <property type="match status" value="1"/>
</dbReference>
<evidence type="ECO:0000313" key="6">
    <source>
        <dbReference type="EMBL" id="MBM3330932.1"/>
    </source>
</evidence>
<evidence type="ECO:0000256" key="5">
    <source>
        <dbReference type="SAM" id="SignalP"/>
    </source>
</evidence>
<dbReference type="Pfam" id="PF07719">
    <property type="entry name" value="TPR_2"/>
    <property type="match status" value="1"/>
</dbReference>
<dbReference type="InterPro" id="IPR011990">
    <property type="entry name" value="TPR-like_helical_dom_sf"/>
</dbReference>
<feature type="signal peptide" evidence="5">
    <location>
        <begin position="1"/>
        <end position="29"/>
    </location>
</feature>
<comment type="caution">
    <text evidence="6">The sequence shown here is derived from an EMBL/GenBank/DDBJ whole genome shotgun (WGS) entry which is preliminary data.</text>
</comment>
<proteinExistence type="predicted"/>
<protein>
    <submittedName>
        <fullName evidence="6">Tetratricopeptide repeat protein</fullName>
    </submittedName>
</protein>
<organism evidence="6 7">
    <name type="scientific">candidate division WOR-3 bacterium</name>
    <dbReference type="NCBI Taxonomy" id="2052148"/>
    <lineage>
        <taxon>Bacteria</taxon>
        <taxon>Bacteria division WOR-3</taxon>
    </lineage>
</organism>
<evidence type="ECO:0000313" key="7">
    <source>
        <dbReference type="Proteomes" id="UP000779900"/>
    </source>
</evidence>
<evidence type="ECO:0000256" key="3">
    <source>
        <dbReference type="PROSITE-ProRule" id="PRU00339"/>
    </source>
</evidence>